<dbReference type="EMBL" id="BSOP01000017">
    <property type="protein sequence ID" value="GLR50883.1"/>
    <property type="molecule type" value="Genomic_DNA"/>
</dbReference>
<protein>
    <recommendedName>
        <fullName evidence="3">N-acetyltransferase domain-containing protein</fullName>
    </recommendedName>
</protein>
<gene>
    <name evidence="1" type="ORF">GCM10007923_20910</name>
</gene>
<sequence>MKLRAIDEGRLEAAAKLLVKGFPSRSLAFWQHGLRRLAAHNRTMGQPSVGTFLMAEERPVGILLTIPRHDTLTGRRIVNLSSWYVEESHRWSAVRLIVAALADKQAIYTDLTPTDVAADVNARLGFRSFDIKVLLLALPWTAIVGRKRDRLVPFEAVPPGAIAEALMPDMRKHRDLGCIVTTIEAGGRYHPVVLDVTVRKRVPLARVVFAESMDLVANNLAALARLLVLRGVPLLALQVEKDRHIPHAWVWKRGLCYQVKGEWDERVINELYSERVLLKV</sequence>
<accession>A0ABQ5ZJ00</accession>
<dbReference type="Proteomes" id="UP001156702">
    <property type="component" value="Unassembled WGS sequence"/>
</dbReference>
<organism evidence="1 2">
    <name type="scientific">Shinella yambaruensis</name>
    <dbReference type="NCBI Taxonomy" id="415996"/>
    <lineage>
        <taxon>Bacteria</taxon>
        <taxon>Pseudomonadati</taxon>
        <taxon>Pseudomonadota</taxon>
        <taxon>Alphaproteobacteria</taxon>
        <taxon>Hyphomicrobiales</taxon>
        <taxon>Rhizobiaceae</taxon>
        <taxon>Shinella</taxon>
    </lineage>
</organism>
<keyword evidence="2" id="KW-1185">Reference proteome</keyword>
<reference evidence="2" key="1">
    <citation type="journal article" date="2019" name="Int. J. Syst. Evol. Microbiol.">
        <title>The Global Catalogue of Microorganisms (GCM) 10K type strain sequencing project: providing services to taxonomists for standard genome sequencing and annotation.</title>
        <authorList>
            <consortium name="The Broad Institute Genomics Platform"/>
            <consortium name="The Broad Institute Genome Sequencing Center for Infectious Disease"/>
            <person name="Wu L."/>
            <person name="Ma J."/>
        </authorList>
    </citation>
    <scope>NUCLEOTIDE SEQUENCE [LARGE SCALE GENOMIC DNA]</scope>
    <source>
        <strain evidence="2">NBRC 102122</strain>
    </source>
</reference>
<evidence type="ECO:0008006" key="3">
    <source>
        <dbReference type="Google" id="ProtNLM"/>
    </source>
</evidence>
<name>A0ABQ5ZJ00_9HYPH</name>
<proteinExistence type="predicted"/>
<evidence type="ECO:0000313" key="2">
    <source>
        <dbReference type="Proteomes" id="UP001156702"/>
    </source>
</evidence>
<comment type="caution">
    <text evidence="1">The sequence shown here is derived from an EMBL/GenBank/DDBJ whole genome shotgun (WGS) entry which is preliminary data.</text>
</comment>
<evidence type="ECO:0000313" key="1">
    <source>
        <dbReference type="EMBL" id="GLR50883.1"/>
    </source>
</evidence>